<comment type="similarity">
    <text evidence="2">Belongs to the UPP synthase family.</text>
</comment>
<evidence type="ECO:0000256" key="1">
    <source>
        <dbReference type="ARBA" id="ARBA00022679"/>
    </source>
</evidence>
<dbReference type="NCBIfam" id="TIGR00055">
    <property type="entry name" value="uppS"/>
    <property type="match status" value="1"/>
</dbReference>
<evidence type="ECO:0000313" key="5">
    <source>
        <dbReference type="Proteomes" id="UP000247498"/>
    </source>
</evidence>
<reference evidence="4 5" key="1">
    <citation type="journal article" date="2018" name="Sci. Rep.">
        <title>Raphidocelis subcapitata (=Pseudokirchneriella subcapitata) provides an insight into genome evolution and environmental adaptations in the Sphaeropleales.</title>
        <authorList>
            <person name="Suzuki S."/>
            <person name="Yamaguchi H."/>
            <person name="Nakajima N."/>
            <person name="Kawachi M."/>
        </authorList>
    </citation>
    <scope>NUCLEOTIDE SEQUENCE [LARGE SCALE GENOMIC DNA]</scope>
    <source>
        <strain evidence="4 5">NIES-35</strain>
    </source>
</reference>
<gene>
    <name evidence="4" type="ORF">Rsub_05935</name>
</gene>
<dbReference type="OrthoDB" id="4173905at2759"/>
<dbReference type="GO" id="GO:0045547">
    <property type="term" value="F:ditrans,polycis-polyprenyl diphosphate synthase [(2E,6E)-farnesyl diphosphate specific] activity"/>
    <property type="evidence" value="ECO:0007669"/>
    <property type="project" value="TreeGrafter"/>
</dbReference>
<proteinExistence type="inferred from homology"/>
<dbReference type="Gene3D" id="3.40.1180.10">
    <property type="entry name" value="Decaprenyl diphosphate synthase-like"/>
    <property type="match status" value="1"/>
</dbReference>
<dbReference type="PANTHER" id="PTHR10291">
    <property type="entry name" value="DEHYDRODOLICHYL DIPHOSPHATE SYNTHASE FAMILY MEMBER"/>
    <property type="match status" value="1"/>
</dbReference>
<evidence type="ECO:0000256" key="2">
    <source>
        <dbReference type="RuleBase" id="RU363018"/>
    </source>
</evidence>
<dbReference type="HAMAP" id="MF_01139">
    <property type="entry name" value="ISPT"/>
    <property type="match status" value="1"/>
</dbReference>
<evidence type="ECO:0000313" key="4">
    <source>
        <dbReference type="EMBL" id="GBF93203.1"/>
    </source>
</evidence>
<feature type="compositionally biased region" description="Polar residues" evidence="3">
    <location>
        <begin position="1"/>
        <end position="11"/>
    </location>
</feature>
<dbReference type="EC" id="2.5.1.-" evidence="2"/>
<dbReference type="STRING" id="307507.A0A2V0P5Q8"/>
<sequence length="352" mass="37318">MQALKASSTAHCGSGASRKPRRSSSCSTPRPAWPPAPCCCVPRAQSNGDARGVSWAAPWPRHGGHTRRGGGARSSGGAAAPATQPQQPQQQQPQPQPPEGLRLEQMPRHVAIIMDGNSRWAQAHGWATRDGHEAGVTALRRSVEAAARWGVRALTVFAFSEENHGRPAAEVAFLFALFGRALEEQLPELHARGVRLRFIGGLQRLPPALRATIARAEALTEANPGLLLTVAVSYGARTDIAAAARALAEAVAAGRLRPEEITPAALEARLSTADALAAAGPVDLCIRTSGTQRLSNFLLFEMAYAELYFDPDLWPAFGEANFERALRAYAASERRFGGRMMSGGGGSGAAAR</sequence>
<dbReference type="InterPro" id="IPR036424">
    <property type="entry name" value="UPP_synth-like_sf"/>
</dbReference>
<evidence type="ECO:0000256" key="3">
    <source>
        <dbReference type="SAM" id="MobiDB-lite"/>
    </source>
</evidence>
<dbReference type="InterPro" id="IPR001441">
    <property type="entry name" value="UPP_synth-like"/>
</dbReference>
<protein>
    <recommendedName>
        <fullName evidence="2">Alkyl transferase</fullName>
        <ecNumber evidence="2">2.5.1.-</ecNumber>
    </recommendedName>
</protein>
<keyword evidence="5" id="KW-1185">Reference proteome</keyword>
<dbReference type="Pfam" id="PF01255">
    <property type="entry name" value="Prenyltransf"/>
    <property type="match status" value="1"/>
</dbReference>
<comment type="caution">
    <text evidence="4">The sequence shown here is derived from an EMBL/GenBank/DDBJ whole genome shotgun (WGS) entry which is preliminary data.</text>
</comment>
<organism evidence="4 5">
    <name type="scientific">Raphidocelis subcapitata</name>
    <dbReference type="NCBI Taxonomy" id="307507"/>
    <lineage>
        <taxon>Eukaryota</taxon>
        <taxon>Viridiplantae</taxon>
        <taxon>Chlorophyta</taxon>
        <taxon>core chlorophytes</taxon>
        <taxon>Chlorophyceae</taxon>
        <taxon>CS clade</taxon>
        <taxon>Sphaeropleales</taxon>
        <taxon>Selenastraceae</taxon>
        <taxon>Raphidocelis</taxon>
    </lineage>
</organism>
<dbReference type="AlphaFoldDB" id="A0A2V0P5Q8"/>
<dbReference type="SUPFAM" id="SSF64005">
    <property type="entry name" value="Undecaprenyl diphosphate synthase"/>
    <property type="match status" value="1"/>
</dbReference>
<name>A0A2V0P5Q8_9CHLO</name>
<dbReference type="PANTHER" id="PTHR10291:SF0">
    <property type="entry name" value="DEHYDRODOLICHYL DIPHOSPHATE SYNTHASE 2"/>
    <property type="match status" value="1"/>
</dbReference>
<keyword evidence="1 2" id="KW-0808">Transferase</keyword>
<dbReference type="GO" id="GO:0016094">
    <property type="term" value="P:polyprenol biosynthetic process"/>
    <property type="evidence" value="ECO:0007669"/>
    <property type="project" value="TreeGrafter"/>
</dbReference>
<dbReference type="CDD" id="cd00475">
    <property type="entry name" value="Cis_IPPS"/>
    <property type="match status" value="1"/>
</dbReference>
<feature type="compositionally biased region" description="Low complexity" evidence="3">
    <location>
        <begin position="75"/>
        <end position="93"/>
    </location>
</feature>
<feature type="region of interest" description="Disordered" evidence="3">
    <location>
        <begin position="1"/>
        <end position="101"/>
    </location>
</feature>
<dbReference type="EMBL" id="BDRX01000038">
    <property type="protein sequence ID" value="GBF93203.1"/>
    <property type="molecule type" value="Genomic_DNA"/>
</dbReference>
<dbReference type="FunCoup" id="A0A2V0P5Q8">
    <property type="interactions" value="19"/>
</dbReference>
<dbReference type="Proteomes" id="UP000247498">
    <property type="component" value="Unassembled WGS sequence"/>
</dbReference>
<dbReference type="InParanoid" id="A0A2V0P5Q8"/>
<accession>A0A2V0P5Q8</accession>